<evidence type="ECO:0000313" key="2">
    <source>
        <dbReference type="EMBL" id="VDP89854.1"/>
    </source>
</evidence>
<dbReference type="OrthoDB" id="9348951at2759"/>
<accession>A0A3P8I681</accession>
<protein>
    <submittedName>
        <fullName evidence="2">Uncharacterized protein</fullName>
    </submittedName>
</protein>
<organism evidence="2 3">
    <name type="scientific">Echinostoma caproni</name>
    <dbReference type="NCBI Taxonomy" id="27848"/>
    <lineage>
        <taxon>Eukaryota</taxon>
        <taxon>Metazoa</taxon>
        <taxon>Spiralia</taxon>
        <taxon>Lophotrochozoa</taxon>
        <taxon>Platyhelminthes</taxon>
        <taxon>Trematoda</taxon>
        <taxon>Digenea</taxon>
        <taxon>Plagiorchiida</taxon>
        <taxon>Echinostomata</taxon>
        <taxon>Echinostomatoidea</taxon>
        <taxon>Echinostomatidae</taxon>
        <taxon>Echinostoma</taxon>
    </lineage>
</organism>
<feature type="region of interest" description="Disordered" evidence="1">
    <location>
        <begin position="33"/>
        <end position="52"/>
    </location>
</feature>
<gene>
    <name evidence="2" type="ORF">ECPE_LOCUS12582</name>
</gene>
<evidence type="ECO:0000256" key="1">
    <source>
        <dbReference type="SAM" id="MobiDB-lite"/>
    </source>
</evidence>
<dbReference type="Proteomes" id="UP000272942">
    <property type="component" value="Unassembled WGS sequence"/>
</dbReference>
<evidence type="ECO:0000313" key="3">
    <source>
        <dbReference type="Proteomes" id="UP000272942"/>
    </source>
</evidence>
<reference evidence="2 3" key="1">
    <citation type="submission" date="2018-11" db="EMBL/GenBank/DDBJ databases">
        <authorList>
            <consortium name="Pathogen Informatics"/>
        </authorList>
    </citation>
    <scope>NUCLEOTIDE SEQUENCE [LARGE SCALE GENOMIC DNA]</scope>
    <source>
        <strain evidence="2 3">Egypt</strain>
    </source>
</reference>
<dbReference type="AlphaFoldDB" id="A0A3P8I681"/>
<proteinExistence type="predicted"/>
<dbReference type="EMBL" id="UZAN01053174">
    <property type="protein sequence ID" value="VDP89854.1"/>
    <property type="molecule type" value="Genomic_DNA"/>
</dbReference>
<feature type="region of interest" description="Disordered" evidence="1">
    <location>
        <begin position="188"/>
        <end position="209"/>
    </location>
</feature>
<name>A0A3P8I681_9TREM</name>
<keyword evidence="3" id="KW-1185">Reference proteome</keyword>
<sequence length="510" mass="53058">MSSVADSAVPLSMPPPRQTKTLAAMREKMRAKRMLKEAERNPSGSGFYSLPGSMTPHPASGACGYFHQPTGYPSSSNGFGSPLLPSVGYATRSQAAVGQAVSLTTQLSASAAVTKFLVGSSQNRPSTTTRAFFVDGDNLSEAVALLQSLNPKATITQQQFLLIPSSNKSQMFLCPTPSTSTPNILSVPVSTSAPSSTTQTNGTSAPLPSATQVSLSAKNSPNQTVVPTANFSGIRQLSVSSLNAMSNQVAANQLVPNATTSVTGLDSAHSLHSKAANVVLPTMGNNPITSSNTQGSRSLICTKSVPSYPQPATPNVVHLKPQTKPVIDHVPDRSLNKATVVVPRRTVAPVSKPLTETVYATPVTQSQIAFSLIAPGSSVLNSETPVMFVSETHPNTYSRQLNLSAVQSSVASLDRSQTLVSSIGTVGPASIAPNAGPAHTAASAQMTVINPAQLTSCDLHLQPQTQQRIHSVPTQLHCASSVAPEQTVQAVRATSISYASNIGPGLFDPF</sequence>
<feature type="compositionally biased region" description="Low complexity" evidence="1">
    <location>
        <begin position="188"/>
        <end position="200"/>
    </location>
</feature>